<dbReference type="InterPro" id="IPR016024">
    <property type="entry name" value="ARM-type_fold"/>
</dbReference>
<dbReference type="GO" id="GO:0043248">
    <property type="term" value="P:proteasome assembly"/>
    <property type="evidence" value="ECO:0007669"/>
    <property type="project" value="InterPro"/>
</dbReference>
<organism evidence="1 2">
    <name type="scientific">Acorus gramineus</name>
    <name type="common">Dwarf sweet flag</name>
    <dbReference type="NCBI Taxonomy" id="55184"/>
    <lineage>
        <taxon>Eukaryota</taxon>
        <taxon>Viridiplantae</taxon>
        <taxon>Streptophyta</taxon>
        <taxon>Embryophyta</taxon>
        <taxon>Tracheophyta</taxon>
        <taxon>Spermatophyta</taxon>
        <taxon>Magnoliopsida</taxon>
        <taxon>Liliopsida</taxon>
        <taxon>Acoraceae</taxon>
        <taxon>Acorus</taxon>
    </lineage>
</organism>
<protein>
    <submittedName>
        <fullName evidence="1">Uncharacterized protein</fullName>
    </submittedName>
</protein>
<reference evidence="1" key="1">
    <citation type="journal article" date="2023" name="Nat. Commun.">
        <title>Diploid and tetraploid genomes of Acorus and the evolution of monocots.</title>
        <authorList>
            <person name="Ma L."/>
            <person name="Liu K.W."/>
            <person name="Li Z."/>
            <person name="Hsiao Y.Y."/>
            <person name="Qi Y."/>
            <person name="Fu T."/>
            <person name="Tang G.D."/>
            <person name="Zhang D."/>
            <person name="Sun W.H."/>
            <person name="Liu D.K."/>
            <person name="Li Y."/>
            <person name="Chen G.Z."/>
            <person name="Liu X.D."/>
            <person name="Liao X.Y."/>
            <person name="Jiang Y.T."/>
            <person name="Yu X."/>
            <person name="Hao Y."/>
            <person name="Huang J."/>
            <person name="Zhao X.W."/>
            <person name="Ke S."/>
            <person name="Chen Y.Y."/>
            <person name="Wu W.L."/>
            <person name="Hsu J.L."/>
            <person name="Lin Y.F."/>
            <person name="Huang M.D."/>
            <person name="Li C.Y."/>
            <person name="Huang L."/>
            <person name="Wang Z.W."/>
            <person name="Zhao X."/>
            <person name="Zhong W.Y."/>
            <person name="Peng D.H."/>
            <person name="Ahmad S."/>
            <person name="Lan S."/>
            <person name="Zhang J.S."/>
            <person name="Tsai W.C."/>
            <person name="Van de Peer Y."/>
            <person name="Liu Z.J."/>
        </authorList>
    </citation>
    <scope>NUCLEOTIDE SEQUENCE</scope>
    <source>
        <strain evidence="1">SCP</strain>
    </source>
</reference>
<keyword evidence="2" id="KW-1185">Reference proteome</keyword>
<dbReference type="PANTHER" id="PTHR13554">
    <property type="entry name" value="26S PROTEASOME NON-ATPASE REGULATORY SUBUNIT 5-RELATED"/>
    <property type="match status" value="1"/>
</dbReference>
<dbReference type="EMBL" id="JAUJYN010000003">
    <property type="protein sequence ID" value="KAK1274676.1"/>
    <property type="molecule type" value="Genomic_DNA"/>
</dbReference>
<evidence type="ECO:0000313" key="1">
    <source>
        <dbReference type="EMBL" id="KAK1274676.1"/>
    </source>
</evidence>
<dbReference type="InterPro" id="IPR019538">
    <property type="entry name" value="PSMD5"/>
</dbReference>
<dbReference type="Proteomes" id="UP001179952">
    <property type="component" value="Unassembled WGS sequence"/>
</dbReference>
<proteinExistence type="predicted"/>
<comment type="caution">
    <text evidence="1">The sequence shown here is derived from an EMBL/GenBank/DDBJ whole genome shotgun (WGS) entry which is preliminary data.</text>
</comment>
<gene>
    <name evidence="1" type="ORF">QJS04_geneDACA012830</name>
</gene>
<dbReference type="AlphaFoldDB" id="A0AAV9BDI4"/>
<dbReference type="Pfam" id="PF10508">
    <property type="entry name" value="Proteasom_PSMB"/>
    <property type="match status" value="1"/>
</dbReference>
<dbReference type="GO" id="GO:0005829">
    <property type="term" value="C:cytosol"/>
    <property type="evidence" value="ECO:0007669"/>
    <property type="project" value="TreeGrafter"/>
</dbReference>
<accession>A0AAV9BDI4</accession>
<sequence length="164" mass="18031">MEEAALLALGSICGSDRSYDSIMVKDDAEECLRRLIYATAANSSKLTPSGLYLSVLQQDPEVRLAAYRLIAVLVVRPWSLMEVCSKQEIINMVTDAKMETTKKGMEARHECCTAINNALSTSNRLNDAALAGIAAKLQEAVKRGPYLAKRHIEAQPVVVTEDRF</sequence>
<reference evidence="1" key="2">
    <citation type="submission" date="2023-06" db="EMBL/GenBank/DDBJ databases">
        <authorList>
            <person name="Ma L."/>
            <person name="Liu K.-W."/>
            <person name="Li Z."/>
            <person name="Hsiao Y.-Y."/>
            <person name="Qi Y."/>
            <person name="Fu T."/>
            <person name="Tang G."/>
            <person name="Zhang D."/>
            <person name="Sun W.-H."/>
            <person name="Liu D.-K."/>
            <person name="Li Y."/>
            <person name="Chen G.-Z."/>
            <person name="Liu X.-D."/>
            <person name="Liao X.-Y."/>
            <person name="Jiang Y.-T."/>
            <person name="Yu X."/>
            <person name="Hao Y."/>
            <person name="Huang J."/>
            <person name="Zhao X.-W."/>
            <person name="Ke S."/>
            <person name="Chen Y.-Y."/>
            <person name="Wu W.-L."/>
            <person name="Hsu J.-L."/>
            <person name="Lin Y.-F."/>
            <person name="Huang M.-D."/>
            <person name="Li C.-Y."/>
            <person name="Huang L."/>
            <person name="Wang Z.-W."/>
            <person name="Zhao X."/>
            <person name="Zhong W.-Y."/>
            <person name="Peng D.-H."/>
            <person name="Ahmad S."/>
            <person name="Lan S."/>
            <person name="Zhang J.-S."/>
            <person name="Tsai W.-C."/>
            <person name="Van De Peer Y."/>
            <person name="Liu Z.-J."/>
        </authorList>
    </citation>
    <scope>NUCLEOTIDE SEQUENCE</scope>
    <source>
        <strain evidence="1">SCP</strain>
        <tissue evidence="1">Leaves</tissue>
    </source>
</reference>
<dbReference type="SUPFAM" id="SSF48371">
    <property type="entry name" value="ARM repeat"/>
    <property type="match status" value="1"/>
</dbReference>
<dbReference type="PANTHER" id="PTHR13554:SF10">
    <property type="entry name" value="26S PROTEASOME NON-ATPASE REGULATORY SUBUNIT 5"/>
    <property type="match status" value="1"/>
</dbReference>
<name>A0AAV9BDI4_ACOGR</name>
<evidence type="ECO:0000313" key="2">
    <source>
        <dbReference type="Proteomes" id="UP001179952"/>
    </source>
</evidence>